<dbReference type="SUPFAM" id="SSF46565">
    <property type="entry name" value="Chaperone J-domain"/>
    <property type="match status" value="1"/>
</dbReference>
<reference evidence="3" key="2">
    <citation type="submission" date="2020-06" db="EMBL/GenBank/DDBJ databases">
        <authorList>
            <person name="Ji K."/>
            <person name="Li J."/>
        </authorList>
    </citation>
    <scope>NUCLEOTIDE SEQUENCE</scope>
    <source>
        <strain evidence="3">JKM2019</strain>
        <tissue evidence="3">Whole body</tissue>
    </source>
</reference>
<dbReference type="OrthoDB" id="291007at2759"/>
<keyword evidence="1" id="KW-0143">Chaperone</keyword>
<dbReference type="PROSITE" id="PS50076">
    <property type="entry name" value="DNAJ_2"/>
    <property type="match status" value="1"/>
</dbReference>
<reference evidence="4" key="4">
    <citation type="journal article" date="2022" name="Res Sq">
        <title>Comparative Genomics Reveals Insights into the Divergent Evolution of Astigmatic Mites and Household Pest Adaptations.</title>
        <authorList>
            <person name="Xiong Q."/>
            <person name="Wan A.T.-Y."/>
            <person name="Liu X.-Y."/>
            <person name="Fung C.S.-H."/>
            <person name="Xiao X."/>
            <person name="Malainual N."/>
            <person name="Hou J."/>
            <person name="Wang L."/>
            <person name="Wang M."/>
            <person name="Yang K."/>
            <person name="Cui Y."/>
            <person name="Leung E."/>
            <person name="Nong W."/>
            <person name="Shin S.-K."/>
            <person name="Au S."/>
            <person name="Jeong K.Y."/>
            <person name="Chew F.T."/>
            <person name="Hui J."/>
            <person name="Leung T.F."/>
            <person name="Tungtrongchitr A."/>
            <person name="Zhong N."/>
            <person name="Liu Z."/>
            <person name="Tsui S."/>
        </authorList>
    </citation>
    <scope>NUCLEOTIDE SEQUENCE</scope>
    <source>
        <strain evidence="4">Derf</strain>
        <tissue evidence="4">Whole organism</tissue>
    </source>
</reference>
<dbReference type="CDD" id="cd06257">
    <property type="entry name" value="DnaJ"/>
    <property type="match status" value="1"/>
</dbReference>
<accession>A0A922I1C3</accession>
<dbReference type="Gene3D" id="1.10.287.110">
    <property type="entry name" value="DnaJ domain"/>
    <property type="match status" value="1"/>
</dbReference>
<dbReference type="PANTHER" id="PTHR43096:SF52">
    <property type="entry name" value="DNAJ HOMOLOG 1, MITOCHONDRIAL-RELATED"/>
    <property type="match status" value="1"/>
</dbReference>
<protein>
    <recommendedName>
        <fullName evidence="2">J domain-containing protein</fullName>
    </recommendedName>
</protein>
<dbReference type="InterPro" id="IPR001623">
    <property type="entry name" value="DnaJ_domain"/>
</dbReference>
<evidence type="ECO:0000313" key="5">
    <source>
        <dbReference type="Proteomes" id="UP000790347"/>
    </source>
</evidence>
<dbReference type="PRINTS" id="PR00625">
    <property type="entry name" value="JDOMAIN"/>
</dbReference>
<evidence type="ECO:0000256" key="1">
    <source>
        <dbReference type="ARBA" id="ARBA00023186"/>
    </source>
</evidence>
<dbReference type="EMBL" id="SDOV01000001">
    <property type="protein sequence ID" value="KAH7646305.1"/>
    <property type="molecule type" value="Genomic_DNA"/>
</dbReference>
<evidence type="ECO:0000313" key="4">
    <source>
        <dbReference type="EMBL" id="KAH9516743.1"/>
    </source>
</evidence>
<proteinExistence type="predicted"/>
<feature type="domain" description="J" evidence="2">
    <location>
        <begin position="36"/>
        <end position="100"/>
    </location>
</feature>
<comment type="caution">
    <text evidence="4">The sequence shown here is derived from an EMBL/GenBank/DDBJ whole genome shotgun (WGS) entry which is preliminary data.</text>
</comment>
<dbReference type="GO" id="GO:0042026">
    <property type="term" value="P:protein refolding"/>
    <property type="evidence" value="ECO:0007669"/>
    <property type="project" value="TreeGrafter"/>
</dbReference>
<organism evidence="4 5">
    <name type="scientific">Dermatophagoides farinae</name>
    <name type="common">American house dust mite</name>
    <dbReference type="NCBI Taxonomy" id="6954"/>
    <lineage>
        <taxon>Eukaryota</taxon>
        <taxon>Metazoa</taxon>
        <taxon>Ecdysozoa</taxon>
        <taxon>Arthropoda</taxon>
        <taxon>Chelicerata</taxon>
        <taxon>Arachnida</taxon>
        <taxon>Acari</taxon>
        <taxon>Acariformes</taxon>
        <taxon>Sarcoptiformes</taxon>
        <taxon>Astigmata</taxon>
        <taxon>Psoroptidia</taxon>
        <taxon>Analgoidea</taxon>
        <taxon>Pyroglyphidae</taxon>
        <taxon>Dermatophagoidinae</taxon>
        <taxon>Dermatophagoides</taxon>
    </lineage>
</organism>
<sequence>MNSLTFNTKLPCIIKTFGFSKIVYRRFSSETKSQPCNYDVLGITPNATAAEIKNAYYEKSKKYHPDVNKEPGSDLKFQEISSAYETLSNENSRSDYDISRGYSSRNPTHHNPPFRNHDFDDYTIYTRNIYRRMKRKEYEKAHASSANKHYRPKTTEKSFKQRMEEEELFYQSLDETLKKKYEEYYIHMEQERREQTEQNRNRAPVQSSESQIIIVVSLLFFTMIVCSVTEPFSKSSNKNQSSPSIRLKKE</sequence>
<dbReference type="GO" id="GO:0051082">
    <property type="term" value="F:unfolded protein binding"/>
    <property type="evidence" value="ECO:0007669"/>
    <property type="project" value="TreeGrafter"/>
</dbReference>
<dbReference type="SMART" id="SM00271">
    <property type="entry name" value="DnaJ"/>
    <property type="match status" value="1"/>
</dbReference>
<dbReference type="GO" id="GO:0005737">
    <property type="term" value="C:cytoplasm"/>
    <property type="evidence" value="ECO:0007669"/>
    <property type="project" value="TreeGrafter"/>
</dbReference>
<dbReference type="PROSITE" id="PS00636">
    <property type="entry name" value="DNAJ_1"/>
    <property type="match status" value="1"/>
</dbReference>
<gene>
    <name evidence="4" type="ORF">DERF_007462</name>
    <name evidence="3" type="ORF">HUG17_1843</name>
</gene>
<dbReference type="PANTHER" id="PTHR43096">
    <property type="entry name" value="DNAJ HOMOLOG 1, MITOCHONDRIAL-RELATED"/>
    <property type="match status" value="1"/>
</dbReference>
<keyword evidence="5" id="KW-1185">Reference proteome</keyword>
<dbReference type="AlphaFoldDB" id="A0A922I1C3"/>
<name>A0A922I1C3_DERFA</name>
<dbReference type="Pfam" id="PF00226">
    <property type="entry name" value="DnaJ"/>
    <property type="match status" value="1"/>
</dbReference>
<evidence type="ECO:0000313" key="3">
    <source>
        <dbReference type="EMBL" id="KAH7646305.1"/>
    </source>
</evidence>
<dbReference type="InterPro" id="IPR018253">
    <property type="entry name" value="DnaJ_domain_CS"/>
</dbReference>
<dbReference type="Proteomes" id="UP000790347">
    <property type="component" value="Unassembled WGS sequence"/>
</dbReference>
<dbReference type="Proteomes" id="UP000828236">
    <property type="component" value="Unassembled WGS sequence"/>
</dbReference>
<dbReference type="EMBL" id="ASGP02000003">
    <property type="protein sequence ID" value="KAH9516743.1"/>
    <property type="molecule type" value="Genomic_DNA"/>
</dbReference>
<dbReference type="InterPro" id="IPR036869">
    <property type="entry name" value="J_dom_sf"/>
</dbReference>
<reference evidence="4" key="1">
    <citation type="submission" date="2013-05" db="EMBL/GenBank/DDBJ databases">
        <authorList>
            <person name="Yim A.K.Y."/>
            <person name="Chan T.F."/>
            <person name="Ji K.M."/>
            <person name="Liu X.Y."/>
            <person name="Zhou J.W."/>
            <person name="Li R.Q."/>
            <person name="Yang K.Y."/>
            <person name="Li J."/>
            <person name="Li M."/>
            <person name="Law P.T.W."/>
            <person name="Wu Y.L."/>
            <person name="Cai Z.L."/>
            <person name="Qin H."/>
            <person name="Bao Y."/>
            <person name="Leung R.K.K."/>
            <person name="Ng P.K.S."/>
            <person name="Zou J."/>
            <person name="Zhong X.J."/>
            <person name="Ran P.X."/>
            <person name="Zhong N.S."/>
            <person name="Liu Z.G."/>
            <person name="Tsui S.K.W."/>
        </authorList>
    </citation>
    <scope>NUCLEOTIDE SEQUENCE</scope>
    <source>
        <strain evidence="4">Derf</strain>
        <tissue evidence="4">Whole organism</tissue>
    </source>
</reference>
<evidence type="ECO:0000259" key="2">
    <source>
        <dbReference type="PROSITE" id="PS50076"/>
    </source>
</evidence>
<reference evidence="3" key="3">
    <citation type="journal article" date="2021" name="World Allergy Organ. J.">
        <title>Chromosome-level assembly of Dermatophagoides farinae genome and transcriptome reveals two novel allergens Der f 37 and Der f 39.</title>
        <authorList>
            <person name="Chen J."/>
            <person name="Cai Z."/>
            <person name="Fan D."/>
            <person name="Hu J."/>
            <person name="Hou Y."/>
            <person name="He Y."/>
            <person name="Zhang Z."/>
            <person name="Zhao Z."/>
            <person name="Gao P."/>
            <person name="Hu W."/>
            <person name="Sun J."/>
            <person name="Li J."/>
            <person name="Ji K."/>
        </authorList>
    </citation>
    <scope>NUCLEOTIDE SEQUENCE</scope>
    <source>
        <strain evidence="3">JKM2019</strain>
    </source>
</reference>